<dbReference type="HOGENOM" id="CLU_028518_1_0_9"/>
<feature type="transmembrane region" description="Helical" evidence="10">
    <location>
        <begin position="109"/>
        <end position="130"/>
    </location>
</feature>
<keyword evidence="3" id="KW-1003">Cell membrane</keyword>
<evidence type="ECO:0000313" key="13">
    <source>
        <dbReference type="Proteomes" id="UP000033612"/>
    </source>
</evidence>
<dbReference type="GO" id="GO:0055085">
    <property type="term" value="P:transmembrane transport"/>
    <property type="evidence" value="ECO:0007669"/>
    <property type="project" value="InterPro"/>
</dbReference>
<organism evidence="12 13">
    <name type="scientific">Lactobacillus kimbladii</name>
    <dbReference type="NCBI Taxonomy" id="1218506"/>
    <lineage>
        <taxon>Bacteria</taxon>
        <taxon>Bacillati</taxon>
        <taxon>Bacillota</taxon>
        <taxon>Bacilli</taxon>
        <taxon>Lactobacillales</taxon>
        <taxon>Lactobacillaceae</taxon>
        <taxon>Lactobacillus</taxon>
    </lineage>
</organism>
<evidence type="ECO:0000313" key="12">
    <source>
        <dbReference type="EMBL" id="KJY58732.1"/>
    </source>
</evidence>
<dbReference type="InterPro" id="IPR025966">
    <property type="entry name" value="OppC_N"/>
</dbReference>
<feature type="transmembrane region" description="Helical" evidence="10">
    <location>
        <begin position="224"/>
        <end position="249"/>
    </location>
</feature>
<dbReference type="Pfam" id="PF12911">
    <property type="entry name" value="OppC_N"/>
    <property type="match status" value="1"/>
</dbReference>
<dbReference type="InterPro" id="IPR035906">
    <property type="entry name" value="MetI-like_sf"/>
</dbReference>
<dbReference type="GO" id="GO:0005886">
    <property type="term" value="C:plasma membrane"/>
    <property type="evidence" value="ECO:0007669"/>
    <property type="project" value="UniProtKB-SubCell"/>
</dbReference>
<feature type="transmembrane region" description="Helical" evidence="10">
    <location>
        <begin position="42"/>
        <end position="62"/>
    </location>
</feature>
<keyword evidence="2 10" id="KW-0813">Transport</keyword>
<dbReference type="GO" id="GO:0015031">
    <property type="term" value="P:protein transport"/>
    <property type="evidence" value="ECO:0007669"/>
    <property type="project" value="UniProtKB-KW"/>
</dbReference>
<dbReference type="PROSITE" id="PS50928">
    <property type="entry name" value="ABC_TM1"/>
    <property type="match status" value="1"/>
</dbReference>
<name>A0A0F4LIN4_9LACO</name>
<accession>A0A0F4LIN4</accession>
<comment type="subcellular location">
    <subcellularLocation>
        <location evidence="1 10">Cell membrane</location>
        <topology evidence="1 10">Multi-pass membrane protein</topology>
    </subcellularLocation>
</comment>
<keyword evidence="4 10" id="KW-0812">Transmembrane</keyword>
<evidence type="ECO:0000256" key="2">
    <source>
        <dbReference type="ARBA" id="ARBA00022448"/>
    </source>
</evidence>
<reference evidence="12 13" key="1">
    <citation type="submission" date="2015-01" db="EMBL/GenBank/DDBJ databases">
        <title>Comparative genomics of the lactic acid bacteria isolated from the honey bee gut.</title>
        <authorList>
            <person name="Ellegaard K.M."/>
            <person name="Tamarit D."/>
            <person name="Javelind E."/>
            <person name="Olofsson T."/>
            <person name="Andersson S.G."/>
            <person name="Vasquez A."/>
        </authorList>
    </citation>
    <scope>NUCLEOTIDE SEQUENCE [LARGE SCALE GENOMIC DNA]</scope>
    <source>
        <strain evidence="12 13">Hma2</strain>
    </source>
</reference>
<evidence type="ECO:0000256" key="9">
    <source>
        <dbReference type="ARBA" id="ARBA00024202"/>
    </source>
</evidence>
<sequence>MTNIENNDFEFAHKSETVDHYSGKSYSYGQLVWHRFLRNKGAVISAVVLIIIALIAILAPYLSQYSPTTPYPNQSNLAPGVNGHWFGTDNLGRDIFVRVAAGTSVSLRVALVAMAIDLVIGTSYGLISGYFGGKIDLFMQRITEILSTIPMIIIVTLLVLVMKPGLVSIITAMMIVGWINMSRIVRAQVLELKTSEYVLSAKTMGESDIKIIFSQILPNTLGQIITTFMLSIPNAIFLEAFLAFIGLGVPAPLASLGTMINDGYTQAIVYPYMVIFPVLFLALIMLSFNIIADGLRDAIEGS</sequence>
<proteinExistence type="inferred from homology"/>
<evidence type="ECO:0000256" key="8">
    <source>
        <dbReference type="ARBA" id="ARBA00023136"/>
    </source>
</evidence>
<evidence type="ECO:0000256" key="7">
    <source>
        <dbReference type="ARBA" id="ARBA00022989"/>
    </source>
</evidence>
<dbReference type="InterPro" id="IPR050366">
    <property type="entry name" value="BP-dependent_transpt_permease"/>
</dbReference>
<dbReference type="EMBL" id="JXLH01000011">
    <property type="protein sequence ID" value="KJY58732.1"/>
    <property type="molecule type" value="Genomic_DNA"/>
</dbReference>
<evidence type="ECO:0000256" key="6">
    <source>
        <dbReference type="ARBA" id="ARBA00022927"/>
    </source>
</evidence>
<gene>
    <name evidence="12" type="ORF">JF75_05820</name>
</gene>
<dbReference type="Proteomes" id="UP000033612">
    <property type="component" value="Unassembled WGS sequence"/>
</dbReference>
<evidence type="ECO:0000256" key="4">
    <source>
        <dbReference type="ARBA" id="ARBA00022692"/>
    </source>
</evidence>
<keyword evidence="7 10" id="KW-1133">Transmembrane helix</keyword>
<evidence type="ECO:0000256" key="10">
    <source>
        <dbReference type="RuleBase" id="RU363032"/>
    </source>
</evidence>
<comment type="similarity">
    <text evidence="9">Belongs to the binding-protein-dependent transport system permease family. OppBC subfamily.</text>
</comment>
<dbReference type="Gene3D" id="1.10.3720.10">
    <property type="entry name" value="MetI-like"/>
    <property type="match status" value="1"/>
</dbReference>
<keyword evidence="5" id="KW-0571">Peptide transport</keyword>
<keyword evidence="8 10" id="KW-0472">Membrane</keyword>
<dbReference type="PATRIC" id="fig|1218506.3.peg.632"/>
<evidence type="ECO:0000256" key="5">
    <source>
        <dbReference type="ARBA" id="ARBA00022856"/>
    </source>
</evidence>
<keyword evidence="13" id="KW-1185">Reference proteome</keyword>
<dbReference type="PANTHER" id="PTHR43386:SF24">
    <property type="entry name" value="OLIGOPEPTIDE TRANSPORT SYSTEM PERMEASE PROTEIN AMID"/>
    <property type="match status" value="1"/>
</dbReference>
<feature type="domain" description="ABC transmembrane type-1" evidence="11">
    <location>
        <begin position="103"/>
        <end position="292"/>
    </location>
</feature>
<evidence type="ECO:0000259" key="11">
    <source>
        <dbReference type="PROSITE" id="PS50928"/>
    </source>
</evidence>
<dbReference type="RefSeq" id="WP_034977189.1">
    <property type="nucleotide sequence ID" value="NZ_CAMLLZ010000015.1"/>
</dbReference>
<dbReference type="Pfam" id="PF00528">
    <property type="entry name" value="BPD_transp_1"/>
    <property type="match status" value="1"/>
</dbReference>
<dbReference type="STRING" id="1218506.JF75_05820"/>
<evidence type="ECO:0000256" key="1">
    <source>
        <dbReference type="ARBA" id="ARBA00004651"/>
    </source>
</evidence>
<dbReference type="CDD" id="cd06261">
    <property type="entry name" value="TM_PBP2"/>
    <property type="match status" value="1"/>
</dbReference>
<dbReference type="OrthoDB" id="9797472at2"/>
<comment type="caution">
    <text evidence="12">The sequence shown here is derived from an EMBL/GenBank/DDBJ whole genome shotgun (WGS) entry which is preliminary data.</text>
</comment>
<dbReference type="GO" id="GO:0015833">
    <property type="term" value="P:peptide transport"/>
    <property type="evidence" value="ECO:0007669"/>
    <property type="project" value="UniProtKB-KW"/>
</dbReference>
<keyword evidence="6" id="KW-0653">Protein transport</keyword>
<evidence type="ECO:0000256" key="3">
    <source>
        <dbReference type="ARBA" id="ARBA00022475"/>
    </source>
</evidence>
<feature type="transmembrane region" description="Helical" evidence="10">
    <location>
        <begin position="269"/>
        <end position="292"/>
    </location>
</feature>
<dbReference type="InterPro" id="IPR000515">
    <property type="entry name" value="MetI-like"/>
</dbReference>
<dbReference type="PANTHER" id="PTHR43386">
    <property type="entry name" value="OLIGOPEPTIDE TRANSPORT SYSTEM PERMEASE PROTEIN APPC"/>
    <property type="match status" value="1"/>
</dbReference>
<dbReference type="AlphaFoldDB" id="A0A0F4LIN4"/>
<protein>
    <submittedName>
        <fullName evidence="12">ABC-type dipeptide/oligopeptide/nickel transporter</fullName>
    </submittedName>
</protein>
<dbReference type="SUPFAM" id="SSF161098">
    <property type="entry name" value="MetI-like"/>
    <property type="match status" value="1"/>
</dbReference>